<evidence type="ECO:0000256" key="5">
    <source>
        <dbReference type="ARBA" id="ARBA00022763"/>
    </source>
</evidence>
<dbReference type="PANTHER" id="PTHR11059">
    <property type="entry name" value="DNA REPAIR PROTEIN RECN"/>
    <property type="match status" value="1"/>
</dbReference>
<comment type="similarity">
    <text evidence="2 9">Belongs to the RecN family.</text>
</comment>
<dbReference type="GO" id="GO:0006281">
    <property type="term" value="P:DNA repair"/>
    <property type="evidence" value="ECO:0007669"/>
    <property type="project" value="UniProtKB-KW"/>
</dbReference>
<keyword evidence="4" id="KW-0547">Nucleotide-binding</keyword>
<evidence type="ECO:0000256" key="6">
    <source>
        <dbReference type="ARBA" id="ARBA00022840"/>
    </source>
</evidence>
<proteinExistence type="inferred from homology"/>
<keyword evidence="6" id="KW-0067">ATP-binding</keyword>
<evidence type="ECO:0000256" key="9">
    <source>
        <dbReference type="PIRNR" id="PIRNR003128"/>
    </source>
</evidence>
<dbReference type="FunCoup" id="A0A2S8SRE2">
    <property type="interactions" value="315"/>
</dbReference>
<accession>A0A2S8SRE2</accession>
<evidence type="ECO:0000256" key="1">
    <source>
        <dbReference type="ARBA" id="ARBA00003618"/>
    </source>
</evidence>
<dbReference type="EMBL" id="NIGF01000012">
    <property type="protein sequence ID" value="PQV63374.1"/>
    <property type="molecule type" value="Genomic_DNA"/>
</dbReference>
<feature type="coiled-coil region" evidence="10">
    <location>
        <begin position="272"/>
        <end position="299"/>
    </location>
</feature>
<dbReference type="PANTHER" id="PTHR11059:SF0">
    <property type="entry name" value="DNA REPAIR PROTEIN RECN"/>
    <property type="match status" value="1"/>
</dbReference>
<reference evidence="12 13" key="1">
    <citation type="journal article" date="2018" name="Syst. Appl. Microbiol.">
        <title>Abditibacterium utsteinense sp. nov., the first cultivated member of candidate phylum FBP, isolated from ice-free Antarctic soil samples.</title>
        <authorList>
            <person name="Tahon G."/>
            <person name="Tytgat B."/>
            <person name="Lebbe L."/>
            <person name="Carlier A."/>
            <person name="Willems A."/>
        </authorList>
    </citation>
    <scope>NUCLEOTIDE SEQUENCE [LARGE SCALE GENOMIC DNA]</scope>
    <source>
        <strain evidence="12 13">LMG 29911</strain>
    </source>
</reference>
<dbReference type="AlphaFoldDB" id="A0A2S8SRE2"/>
<dbReference type="InterPro" id="IPR027417">
    <property type="entry name" value="P-loop_NTPase"/>
</dbReference>
<dbReference type="FunFam" id="3.40.50.300:FF:000356">
    <property type="entry name" value="DNA repair protein RecN"/>
    <property type="match status" value="1"/>
</dbReference>
<keyword evidence="10" id="KW-0175">Coiled coil</keyword>
<comment type="function">
    <text evidence="1 9">May be involved in recombinational repair of damaged DNA.</text>
</comment>
<dbReference type="NCBIfam" id="TIGR00634">
    <property type="entry name" value="recN"/>
    <property type="match status" value="1"/>
</dbReference>
<dbReference type="SUPFAM" id="SSF52540">
    <property type="entry name" value="P-loop containing nucleoside triphosphate hydrolases"/>
    <property type="match status" value="1"/>
</dbReference>
<feature type="domain" description="RecF/RecN/SMC N-terminal" evidence="11">
    <location>
        <begin position="2"/>
        <end position="514"/>
    </location>
</feature>
<protein>
    <recommendedName>
        <fullName evidence="3 9">DNA repair protein RecN</fullName>
    </recommendedName>
    <alternativeName>
        <fullName evidence="8 9">Recombination protein N</fullName>
    </alternativeName>
</protein>
<dbReference type="InterPro" id="IPR003395">
    <property type="entry name" value="RecF/RecN/SMC_N"/>
</dbReference>
<evidence type="ECO:0000256" key="10">
    <source>
        <dbReference type="SAM" id="Coils"/>
    </source>
</evidence>
<evidence type="ECO:0000313" key="13">
    <source>
        <dbReference type="Proteomes" id="UP000237684"/>
    </source>
</evidence>
<keyword evidence="13" id="KW-1185">Reference proteome</keyword>
<evidence type="ECO:0000256" key="8">
    <source>
        <dbReference type="ARBA" id="ARBA00033408"/>
    </source>
</evidence>
<dbReference type="FunFam" id="3.40.50.300:FF:000319">
    <property type="entry name" value="DNA repair protein RecN"/>
    <property type="match status" value="1"/>
</dbReference>
<evidence type="ECO:0000256" key="3">
    <source>
        <dbReference type="ARBA" id="ARBA00021315"/>
    </source>
</evidence>
<sequence>MLLELRIHNFALIEAAQIAPGQGFNVLTGETGAGKSILIQALGLLIGERAASEQVGRGGSKAIIEGEFDLADNGRARHFLQENGLETPEESLIIAREVEGNGRSRVRLNGRLSTAAILRELGELLVDFHGQHENQKLLHCEAHLGFLDAFGDKKHTELRQKVRELYTNWRQSARALAELSKNEQERAQRLDMLQFQLTEIENAKLENEEDESLLEERARLMNAEKLRESAALCLEMLYGDEETGLGAVSLSRQSLKAARILEQTDGVVSSWVEQLQSAILELEDASENARAYAESLEADPNRLDQIESRLSKINRLKRKYGATVAEITSYHAQIEGEIESLSLSDEQIQGLRDEAFHKKSEFFQLAEQLSLQRQDLAKKFASEVVKQLASLAMDKARFELGFERLEKGSDDGLDKVEFLFSANPGQSLRPLAKIASGGEISRVMLGLRSVLRDQGDGGGAPVVVFDEIDTGIGGQTAEKVGEKLQEIAKGRQVFCITHLPQIAKRADHHYRVEKSAGEDFTSVSITVQSGEARVSELARMMGSESQANLEHARTLLNGASTSETPKKKSQK</sequence>
<dbReference type="RefSeq" id="WP_106380453.1">
    <property type="nucleotide sequence ID" value="NZ_NIGF01000012.1"/>
</dbReference>
<dbReference type="PIRSF" id="PIRSF003128">
    <property type="entry name" value="RecN"/>
    <property type="match status" value="1"/>
</dbReference>
<dbReference type="GO" id="GO:0006310">
    <property type="term" value="P:DNA recombination"/>
    <property type="evidence" value="ECO:0007669"/>
    <property type="project" value="InterPro"/>
</dbReference>
<dbReference type="OrthoDB" id="9806954at2"/>
<dbReference type="InterPro" id="IPR004604">
    <property type="entry name" value="DNA_recomb/repair_RecN"/>
</dbReference>
<gene>
    <name evidence="12" type="ORF">B1R32_11229</name>
</gene>
<evidence type="ECO:0000313" key="12">
    <source>
        <dbReference type="EMBL" id="PQV63374.1"/>
    </source>
</evidence>
<dbReference type="Proteomes" id="UP000237684">
    <property type="component" value="Unassembled WGS sequence"/>
</dbReference>
<name>A0A2S8SRE2_9BACT</name>
<dbReference type="GO" id="GO:0043590">
    <property type="term" value="C:bacterial nucleoid"/>
    <property type="evidence" value="ECO:0007669"/>
    <property type="project" value="TreeGrafter"/>
</dbReference>
<dbReference type="Gene3D" id="3.40.50.300">
    <property type="entry name" value="P-loop containing nucleotide triphosphate hydrolases"/>
    <property type="match status" value="2"/>
</dbReference>
<dbReference type="Pfam" id="PF02463">
    <property type="entry name" value="SMC_N"/>
    <property type="match status" value="1"/>
</dbReference>
<comment type="caution">
    <text evidence="12">The sequence shown here is derived from an EMBL/GenBank/DDBJ whole genome shotgun (WGS) entry which is preliminary data.</text>
</comment>
<keyword evidence="5 9" id="KW-0227">DNA damage</keyword>
<keyword evidence="7 9" id="KW-0234">DNA repair</keyword>
<dbReference type="GO" id="GO:0009432">
    <property type="term" value="P:SOS response"/>
    <property type="evidence" value="ECO:0007669"/>
    <property type="project" value="TreeGrafter"/>
</dbReference>
<dbReference type="GO" id="GO:0005524">
    <property type="term" value="F:ATP binding"/>
    <property type="evidence" value="ECO:0007669"/>
    <property type="project" value="UniProtKB-KW"/>
</dbReference>
<evidence type="ECO:0000256" key="4">
    <source>
        <dbReference type="ARBA" id="ARBA00022741"/>
    </source>
</evidence>
<evidence type="ECO:0000256" key="2">
    <source>
        <dbReference type="ARBA" id="ARBA00009441"/>
    </source>
</evidence>
<dbReference type="CDD" id="cd03241">
    <property type="entry name" value="ABC_RecN"/>
    <property type="match status" value="2"/>
</dbReference>
<dbReference type="InParanoid" id="A0A2S8SRE2"/>
<evidence type="ECO:0000259" key="11">
    <source>
        <dbReference type="Pfam" id="PF02463"/>
    </source>
</evidence>
<evidence type="ECO:0000256" key="7">
    <source>
        <dbReference type="ARBA" id="ARBA00023204"/>
    </source>
</evidence>
<organism evidence="12 13">
    <name type="scientific">Abditibacterium utsteinense</name>
    <dbReference type="NCBI Taxonomy" id="1960156"/>
    <lineage>
        <taxon>Bacteria</taxon>
        <taxon>Pseudomonadati</taxon>
        <taxon>Abditibacteriota</taxon>
        <taxon>Abditibacteriia</taxon>
        <taxon>Abditibacteriales</taxon>
        <taxon>Abditibacteriaceae</taxon>
        <taxon>Abditibacterium</taxon>
    </lineage>
</organism>